<organism evidence="3 4">
    <name type="scientific">Streptomyces venezuelae</name>
    <dbReference type="NCBI Taxonomy" id="54571"/>
    <lineage>
        <taxon>Bacteria</taxon>
        <taxon>Bacillati</taxon>
        <taxon>Actinomycetota</taxon>
        <taxon>Actinomycetes</taxon>
        <taxon>Kitasatosporales</taxon>
        <taxon>Streptomycetaceae</taxon>
        <taxon>Streptomyces</taxon>
    </lineage>
</organism>
<dbReference type="InterPro" id="IPR011047">
    <property type="entry name" value="Quinoprotein_ADH-like_sf"/>
</dbReference>
<dbReference type="Gene3D" id="2.130.10.10">
    <property type="entry name" value="YVTN repeat-like/Quinoprotein amine dehydrogenase"/>
    <property type="match status" value="2"/>
</dbReference>
<keyword evidence="1" id="KW-1133">Transmembrane helix</keyword>
<feature type="domain" description="Pyrrolo-quinoline quinone repeat" evidence="2">
    <location>
        <begin position="313"/>
        <end position="392"/>
    </location>
</feature>
<dbReference type="AlphaFoldDB" id="A0A5P2DTC8"/>
<dbReference type="PANTHER" id="PTHR34512:SF30">
    <property type="entry name" value="OUTER MEMBRANE PROTEIN ASSEMBLY FACTOR BAMB"/>
    <property type="match status" value="1"/>
</dbReference>
<reference evidence="3 4" key="1">
    <citation type="submission" date="2018-05" db="EMBL/GenBank/DDBJ databases">
        <title>Streptomyces venezuelae.</title>
        <authorList>
            <person name="Kim W."/>
            <person name="Lee N."/>
            <person name="Cho B.-K."/>
        </authorList>
    </citation>
    <scope>NUCLEOTIDE SEQUENCE [LARGE SCALE GENOMIC DNA]</scope>
    <source>
        <strain evidence="3 4">ATCC 21018</strain>
    </source>
</reference>
<evidence type="ECO:0000313" key="3">
    <source>
        <dbReference type="EMBL" id="QES57557.1"/>
    </source>
</evidence>
<dbReference type="EMBL" id="CP029189">
    <property type="protein sequence ID" value="QES57557.1"/>
    <property type="molecule type" value="Genomic_DNA"/>
</dbReference>
<evidence type="ECO:0000313" key="4">
    <source>
        <dbReference type="Proteomes" id="UP000324101"/>
    </source>
</evidence>
<evidence type="ECO:0000256" key="1">
    <source>
        <dbReference type="SAM" id="Phobius"/>
    </source>
</evidence>
<dbReference type="InterPro" id="IPR002372">
    <property type="entry name" value="PQQ_rpt_dom"/>
</dbReference>
<sequence length="433" mass="45240">MGIRMTETTNGDAAERSRPQGARRSWLGGLIAVAVVLAIVVGLGWAFLGTSGYWPGSSLTTAWETPGDSRAPEDGTHQAWIVDDTLVRTRHDAVTGFDAGTGKKVWEFVPPGRTEICAASTTADGAHVLIAYDENTRSAAEGCATVAALDLADGRELWRTALAPAGGDTADRVRALAVGSGLGVVLDATGKGAPAVRAVDLRTGSPRWTAAVQEGCTPDGTATAPREVLAVLACGEEMRLAAFDPADGRQLWITPLDARRGVAAGASVTFTATEPVVLRVDEGDRGVDAFLTFGPGGRPGARIQATGDGHGSIGSHVTVSDGRLFALTDGGKWGLLVAFDLTTGGRLWKEALGGAAYVVQGLHAQDGLVTAVKGSTRYGDSLYAYDAATGDEEEHRAFRDDAGSVDDLIPYKDRLIAVRSGSHVRPFTAFERW</sequence>
<feature type="domain" description="Pyrrolo-quinoline quinone repeat" evidence="2">
    <location>
        <begin position="92"/>
        <end position="278"/>
    </location>
</feature>
<protein>
    <recommendedName>
        <fullName evidence="2">Pyrrolo-quinoline quinone repeat domain-containing protein</fullName>
    </recommendedName>
</protein>
<name>A0A5P2DTC8_STRVZ</name>
<gene>
    <name evidence="3" type="ORF">DEJ51_28015</name>
</gene>
<dbReference type="PANTHER" id="PTHR34512">
    <property type="entry name" value="CELL SURFACE PROTEIN"/>
    <property type="match status" value="1"/>
</dbReference>
<dbReference type="InterPro" id="IPR015943">
    <property type="entry name" value="WD40/YVTN_repeat-like_dom_sf"/>
</dbReference>
<dbReference type="Proteomes" id="UP000324101">
    <property type="component" value="Chromosome"/>
</dbReference>
<feature type="transmembrane region" description="Helical" evidence="1">
    <location>
        <begin position="26"/>
        <end position="48"/>
    </location>
</feature>
<evidence type="ECO:0000259" key="2">
    <source>
        <dbReference type="Pfam" id="PF13360"/>
    </source>
</evidence>
<dbReference type="SUPFAM" id="SSF50998">
    <property type="entry name" value="Quinoprotein alcohol dehydrogenase-like"/>
    <property type="match status" value="1"/>
</dbReference>
<accession>A0A5P2DTC8</accession>
<keyword evidence="1" id="KW-0812">Transmembrane</keyword>
<keyword evidence="1" id="KW-0472">Membrane</keyword>
<proteinExistence type="predicted"/>
<dbReference type="Pfam" id="PF13360">
    <property type="entry name" value="PQQ_2"/>
    <property type="match status" value="2"/>
</dbReference>